<evidence type="ECO:0000259" key="1">
    <source>
        <dbReference type="PROSITE" id="PS51910"/>
    </source>
</evidence>
<dbReference type="PROSITE" id="PS51910">
    <property type="entry name" value="GH18_2"/>
    <property type="match status" value="1"/>
</dbReference>
<dbReference type="PANTHER" id="PTHR46073">
    <property type="entry name" value="CHITINASE"/>
    <property type="match status" value="1"/>
</dbReference>
<dbReference type="OrthoDB" id="73875at2759"/>
<dbReference type="Pfam" id="PF00704">
    <property type="entry name" value="Glyco_hydro_18"/>
    <property type="match status" value="1"/>
</dbReference>
<reference evidence="3" key="1">
    <citation type="submission" date="2017-10" db="EMBL/GenBank/DDBJ databases">
        <title>Rapid genome shrinkage in a self-fertile nematode reveals novel sperm competition proteins.</title>
        <authorList>
            <person name="Yin D."/>
            <person name="Schwarz E.M."/>
            <person name="Thomas C.G."/>
            <person name="Felde R.L."/>
            <person name="Korf I.F."/>
            <person name="Cutter A.D."/>
            <person name="Schartner C.M."/>
            <person name="Ralston E.J."/>
            <person name="Meyer B.J."/>
            <person name="Haag E.S."/>
        </authorList>
    </citation>
    <scope>NUCLEOTIDE SEQUENCE [LARGE SCALE GENOMIC DNA]</scope>
    <source>
        <strain evidence="3">JU1422</strain>
    </source>
</reference>
<dbReference type="AlphaFoldDB" id="A0A2G5TD37"/>
<dbReference type="EMBL" id="PDUG01000005">
    <property type="protein sequence ID" value="PIC25178.1"/>
    <property type="molecule type" value="Genomic_DNA"/>
</dbReference>
<feature type="domain" description="GH18" evidence="1">
    <location>
        <begin position="1"/>
        <end position="89"/>
    </location>
</feature>
<protein>
    <recommendedName>
        <fullName evidence="1">GH18 domain-containing protein</fullName>
    </recommendedName>
</protein>
<name>A0A2G5TD37_9PELO</name>
<comment type="caution">
    <text evidence="2">The sequence shown here is derived from an EMBL/GenBank/DDBJ whole genome shotgun (WGS) entry which is preliminary data.</text>
</comment>
<dbReference type="GO" id="GO:0005975">
    <property type="term" value="P:carbohydrate metabolic process"/>
    <property type="evidence" value="ECO:0007669"/>
    <property type="project" value="InterPro"/>
</dbReference>
<dbReference type="Gene3D" id="3.10.50.10">
    <property type="match status" value="1"/>
</dbReference>
<dbReference type="InterPro" id="IPR001223">
    <property type="entry name" value="Glyco_hydro18_cat"/>
</dbReference>
<sequence length="101" mass="11372">MNGGAFSWEALQKSKWNIEDSSWNYDSKTPYIWNPCDNSYLAFESVRSLKAKIKYATSKNIGGLAVFRFDSDDDKNTMLNTLSSGDLCSGDDNTSVKYECD</sequence>
<proteinExistence type="predicted"/>
<evidence type="ECO:0000313" key="2">
    <source>
        <dbReference type="EMBL" id="PIC25178.1"/>
    </source>
</evidence>
<keyword evidence="3" id="KW-1185">Reference proteome</keyword>
<dbReference type="PANTHER" id="PTHR46073:SF12">
    <property type="entry name" value="GH18 DOMAIN-CONTAINING PROTEIN"/>
    <property type="match status" value="1"/>
</dbReference>
<evidence type="ECO:0000313" key="3">
    <source>
        <dbReference type="Proteomes" id="UP000230233"/>
    </source>
</evidence>
<dbReference type="SUPFAM" id="SSF51445">
    <property type="entry name" value="(Trans)glycosidases"/>
    <property type="match status" value="1"/>
</dbReference>
<dbReference type="InterPro" id="IPR029070">
    <property type="entry name" value="Chitinase_insertion_sf"/>
</dbReference>
<dbReference type="Gene3D" id="3.20.20.80">
    <property type="entry name" value="Glycosidases"/>
    <property type="match status" value="1"/>
</dbReference>
<accession>A0A2G5TD37</accession>
<gene>
    <name evidence="2" type="primary">Cnig_chr_V.g18209</name>
    <name evidence="2" type="ORF">B9Z55_018209</name>
</gene>
<dbReference type="InterPro" id="IPR017853">
    <property type="entry name" value="GH"/>
</dbReference>
<organism evidence="2 3">
    <name type="scientific">Caenorhabditis nigoni</name>
    <dbReference type="NCBI Taxonomy" id="1611254"/>
    <lineage>
        <taxon>Eukaryota</taxon>
        <taxon>Metazoa</taxon>
        <taxon>Ecdysozoa</taxon>
        <taxon>Nematoda</taxon>
        <taxon>Chromadorea</taxon>
        <taxon>Rhabditida</taxon>
        <taxon>Rhabditina</taxon>
        <taxon>Rhabditomorpha</taxon>
        <taxon>Rhabditoidea</taxon>
        <taxon>Rhabditidae</taxon>
        <taxon>Peloderinae</taxon>
        <taxon>Caenorhabditis</taxon>
    </lineage>
</organism>
<dbReference type="Proteomes" id="UP000230233">
    <property type="component" value="Chromosome V"/>
</dbReference>